<dbReference type="GO" id="GO:0005524">
    <property type="term" value="F:ATP binding"/>
    <property type="evidence" value="ECO:0007669"/>
    <property type="project" value="UniProtKB-KW"/>
</dbReference>
<dbReference type="Proteomes" id="UP000294933">
    <property type="component" value="Unassembled WGS sequence"/>
</dbReference>
<gene>
    <name evidence="7" type="ORF">BD410DRAFT_330843</name>
</gene>
<keyword evidence="4 7" id="KW-0418">Kinase</keyword>
<evidence type="ECO:0000256" key="5">
    <source>
        <dbReference type="ARBA" id="ARBA00022840"/>
    </source>
</evidence>
<keyword evidence="2" id="KW-0808">Transferase</keyword>
<dbReference type="VEuPathDB" id="FungiDB:BD410DRAFT_330843"/>
<dbReference type="SUPFAM" id="SSF56112">
    <property type="entry name" value="Protein kinase-like (PK-like)"/>
    <property type="match status" value="1"/>
</dbReference>
<protein>
    <submittedName>
        <fullName evidence="7">Kinase-like protein</fullName>
    </submittedName>
</protein>
<organism evidence="7 8">
    <name type="scientific">Rickenella mellea</name>
    <dbReference type="NCBI Taxonomy" id="50990"/>
    <lineage>
        <taxon>Eukaryota</taxon>
        <taxon>Fungi</taxon>
        <taxon>Dikarya</taxon>
        <taxon>Basidiomycota</taxon>
        <taxon>Agaricomycotina</taxon>
        <taxon>Agaricomycetes</taxon>
        <taxon>Hymenochaetales</taxon>
        <taxon>Rickenellaceae</taxon>
        <taxon>Rickenella</taxon>
    </lineage>
</organism>
<name>A0A4Y7QK60_9AGAM</name>
<keyword evidence="1" id="KW-0723">Serine/threonine-protein kinase</keyword>
<keyword evidence="8" id="KW-1185">Reference proteome</keyword>
<feature type="domain" description="Protein kinase" evidence="6">
    <location>
        <begin position="1"/>
        <end position="250"/>
    </location>
</feature>
<dbReference type="PANTHER" id="PTHR24351">
    <property type="entry name" value="RIBOSOMAL PROTEIN S6 KINASE"/>
    <property type="match status" value="1"/>
</dbReference>
<dbReference type="OrthoDB" id="3030888at2759"/>
<dbReference type="STRING" id="50990.A0A4Y7QK60"/>
<dbReference type="InterPro" id="IPR000719">
    <property type="entry name" value="Prot_kinase_dom"/>
</dbReference>
<evidence type="ECO:0000313" key="8">
    <source>
        <dbReference type="Proteomes" id="UP000294933"/>
    </source>
</evidence>
<evidence type="ECO:0000256" key="2">
    <source>
        <dbReference type="ARBA" id="ARBA00022679"/>
    </source>
</evidence>
<dbReference type="GO" id="GO:0004674">
    <property type="term" value="F:protein serine/threonine kinase activity"/>
    <property type="evidence" value="ECO:0007669"/>
    <property type="project" value="UniProtKB-KW"/>
</dbReference>
<accession>A0A4Y7QK60</accession>
<evidence type="ECO:0000259" key="6">
    <source>
        <dbReference type="PROSITE" id="PS50011"/>
    </source>
</evidence>
<dbReference type="Gene3D" id="1.10.510.10">
    <property type="entry name" value="Transferase(Phosphotransferase) domain 1"/>
    <property type="match status" value="1"/>
</dbReference>
<evidence type="ECO:0000256" key="3">
    <source>
        <dbReference type="ARBA" id="ARBA00022741"/>
    </source>
</evidence>
<reference evidence="7 8" key="1">
    <citation type="submission" date="2018-06" db="EMBL/GenBank/DDBJ databases">
        <title>A transcriptomic atlas of mushroom development highlights an independent origin of complex multicellularity.</title>
        <authorList>
            <consortium name="DOE Joint Genome Institute"/>
            <person name="Krizsan K."/>
            <person name="Almasi E."/>
            <person name="Merenyi Z."/>
            <person name="Sahu N."/>
            <person name="Viragh M."/>
            <person name="Koszo T."/>
            <person name="Mondo S."/>
            <person name="Kiss B."/>
            <person name="Balint B."/>
            <person name="Kues U."/>
            <person name="Barry K."/>
            <person name="Hegedus J.C."/>
            <person name="Henrissat B."/>
            <person name="Johnson J."/>
            <person name="Lipzen A."/>
            <person name="Ohm R."/>
            <person name="Nagy I."/>
            <person name="Pangilinan J."/>
            <person name="Yan J."/>
            <person name="Xiong Y."/>
            <person name="Grigoriev I.V."/>
            <person name="Hibbett D.S."/>
            <person name="Nagy L.G."/>
        </authorList>
    </citation>
    <scope>NUCLEOTIDE SEQUENCE [LARGE SCALE GENOMIC DNA]</scope>
    <source>
        <strain evidence="7 8">SZMC22713</strain>
    </source>
</reference>
<dbReference type="InterPro" id="IPR011009">
    <property type="entry name" value="Kinase-like_dom_sf"/>
</dbReference>
<evidence type="ECO:0000313" key="7">
    <source>
        <dbReference type="EMBL" id="TDL27805.1"/>
    </source>
</evidence>
<keyword evidence="5" id="KW-0067">ATP-binding</keyword>
<proteinExistence type="predicted"/>
<evidence type="ECO:0000256" key="4">
    <source>
        <dbReference type="ARBA" id="ARBA00022777"/>
    </source>
</evidence>
<evidence type="ECO:0000256" key="1">
    <source>
        <dbReference type="ARBA" id="ARBA00022527"/>
    </source>
</evidence>
<dbReference type="Pfam" id="PF00069">
    <property type="entry name" value="Pkinase"/>
    <property type="match status" value="1"/>
</dbReference>
<dbReference type="AlphaFoldDB" id="A0A4Y7QK60"/>
<dbReference type="EMBL" id="ML170158">
    <property type="protein sequence ID" value="TDL27805.1"/>
    <property type="molecule type" value="Genomic_DNA"/>
</dbReference>
<keyword evidence="3" id="KW-0547">Nucleotide-binding</keyword>
<dbReference type="PROSITE" id="PS50011">
    <property type="entry name" value="PROTEIN_KINASE_DOM"/>
    <property type="match status" value="1"/>
</dbReference>
<dbReference type="SMART" id="SM00220">
    <property type="entry name" value="S_TKc"/>
    <property type="match status" value="1"/>
</dbReference>
<sequence>MDSPGISGFKFDFSGKSSSATEKYWRKTGMFAFIYIEKTIFERIGPHPRIIGYHGVNEHGELLLQKLPNGQSDVHTRLFSPDPGDDHKTPFQTRILWAAEIAEGMAHLHKHNIVWNHCHLGNVLFAEDDHIVISNFIHAYIDPNPLTNFLTGPPPPYLNPSRYTSRKGERSTDIFAYGVTLFALMSNKLPHVEGTSFFKKHEELEFESLSATIFPWFARIVDKCYKIEYSSAQDIVKDIEEARRCWSEAFEKGDIQDPDLLQVTEPISSSASKVPALTEVGDNELHGKAAETSTPPKLFPAAGTHFIDGTIVGEGS</sequence>